<protein>
    <recommendedName>
        <fullName evidence="3">Transposase</fullName>
    </recommendedName>
</protein>
<dbReference type="Proteomes" id="UP001264340">
    <property type="component" value="Unassembled WGS sequence"/>
</dbReference>
<evidence type="ECO:0008006" key="3">
    <source>
        <dbReference type="Google" id="ProtNLM"/>
    </source>
</evidence>
<gene>
    <name evidence="1" type="ORF">J2804_005757</name>
</gene>
<evidence type="ECO:0000313" key="1">
    <source>
        <dbReference type="EMBL" id="MDR6412322.1"/>
    </source>
</evidence>
<dbReference type="RefSeq" id="WP_310126212.1">
    <property type="nucleotide sequence ID" value="NZ_JAVDQV010000018.1"/>
</dbReference>
<proteinExistence type="predicted"/>
<organism evidence="1 2">
    <name type="scientific">Paraburkholderia terricola</name>
    <dbReference type="NCBI Taxonomy" id="169427"/>
    <lineage>
        <taxon>Bacteria</taxon>
        <taxon>Pseudomonadati</taxon>
        <taxon>Pseudomonadota</taxon>
        <taxon>Betaproteobacteria</taxon>
        <taxon>Burkholderiales</taxon>
        <taxon>Burkholderiaceae</taxon>
        <taxon>Paraburkholderia</taxon>
    </lineage>
</organism>
<reference evidence="1 2" key="1">
    <citation type="submission" date="2023-07" db="EMBL/GenBank/DDBJ databases">
        <title>Sorghum-associated microbial communities from plants grown in Nebraska, USA.</title>
        <authorList>
            <person name="Schachtman D."/>
        </authorList>
    </citation>
    <scope>NUCLEOTIDE SEQUENCE [LARGE SCALE GENOMIC DNA]</scope>
    <source>
        <strain evidence="1 2">DS1316</strain>
    </source>
</reference>
<dbReference type="EMBL" id="JAVDRP010000017">
    <property type="protein sequence ID" value="MDR6412322.1"/>
    <property type="molecule type" value="Genomic_DNA"/>
</dbReference>
<accession>A0ABU1M054</accession>
<name>A0ABU1M054_9BURK</name>
<evidence type="ECO:0000313" key="2">
    <source>
        <dbReference type="Proteomes" id="UP001264340"/>
    </source>
</evidence>
<comment type="caution">
    <text evidence="1">The sequence shown here is derived from an EMBL/GenBank/DDBJ whole genome shotgun (WGS) entry which is preliminary data.</text>
</comment>
<keyword evidence="2" id="KW-1185">Reference proteome</keyword>
<sequence>MESASYKGYRIFGHAILQQEDILSAGLFAGNGTITRDTKMVETSGVLGVFDTEEAAQLAGLDWASAWVDSHGA</sequence>